<evidence type="ECO:0000256" key="1">
    <source>
        <dbReference type="ARBA" id="ARBA00010617"/>
    </source>
</evidence>
<comment type="caution">
    <text evidence="4">The sequence shown here is derived from an EMBL/GenBank/DDBJ whole genome shotgun (WGS) entry which is preliminary data.</text>
</comment>
<keyword evidence="5" id="KW-1185">Reference proteome</keyword>
<dbReference type="Proteomes" id="UP000735302">
    <property type="component" value="Unassembled WGS sequence"/>
</dbReference>
<comment type="cofactor">
    <cofactor evidence="2">
        <name>heme</name>
        <dbReference type="ChEBI" id="CHEBI:30413"/>
    </cofactor>
</comment>
<dbReference type="GO" id="GO:0004497">
    <property type="term" value="F:monooxygenase activity"/>
    <property type="evidence" value="ECO:0007669"/>
    <property type="project" value="UniProtKB-KW"/>
</dbReference>
<keyword evidence="2 3" id="KW-0479">Metal-binding</keyword>
<dbReference type="PROSITE" id="PS00086">
    <property type="entry name" value="CYTOCHROME_P450"/>
    <property type="match status" value="1"/>
</dbReference>
<dbReference type="Pfam" id="PF00067">
    <property type="entry name" value="p450"/>
    <property type="match status" value="1"/>
</dbReference>
<dbReference type="InterPro" id="IPR002401">
    <property type="entry name" value="Cyt_P450_E_grp-I"/>
</dbReference>
<dbReference type="GO" id="GO:0016705">
    <property type="term" value="F:oxidoreductase activity, acting on paired donors, with incorporation or reduction of molecular oxygen"/>
    <property type="evidence" value="ECO:0007669"/>
    <property type="project" value="InterPro"/>
</dbReference>
<dbReference type="GO" id="GO:0020037">
    <property type="term" value="F:heme binding"/>
    <property type="evidence" value="ECO:0007669"/>
    <property type="project" value="InterPro"/>
</dbReference>
<dbReference type="InterPro" id="IPR050196">
    <property type="entry name" value="Cytochrome_P450_Monoox"/>
</dbReference>
<dbReference type="SUPFAM" id="SSF48264">
    <property type="entry name" value="Cytochrome P450"/>
    <property type="match status" value="1"/>
</dbReference>
<dbReference type="PRINTS" id="PR00463">
    <property type="entry name" value="EP450I"/>
</dbReference>
<name>A0AAV4DPY9_9GAST</name>
<dbReference type="EMBL" id="BLXT01008140">
    <property type="protein sequence ID" value="GFO46025.1"/>
    <property type="molecule type" value="Genomic_DNA"/>
</dbReference>
<dbReference type="PANTHER" id="PTHR24291">
    <property type="entry name" value="CYTOCHROME P450 FAMILY 4"/>
    <property type="match status" value="1"/>
</dbReference>
<keyword evidence="3" id="KW-0503">Monooxygenase</keyword>
<keyword evidence="2 3" id="KW-0349">Heme</keyword>
<reference evidence="4 5" key="1">
    <citation type="journal article" date="2021" name="Elife">
        <title>Chloroplast acquisition without the gene transfer in kleptoplastic sea slugs, Plakobranchus ocellatus.</title>
        <authorList>
            <person name="Maeda T."/>
            <person name="Takahashi S."/>
            <person name="Yoshida T."/>
            <person name="Shimamura S."/>
            <person name="Takaki Y."/>
            <person name="Nagai Y."/>
            <person name="Toyoda A."/>
            <person name="Suzuki Y."/>
            <person name="Arimoto A."/>
            <person name="Ishii H."/>
            <person name="Satoh N."/>
            <person name="Nishiyama T."/>
            <person name="Hasebe M."/>
            <person name="Maruyama T."/>
            <person name="Minagawa J."/>
            <person name="Obokata J."/>
            <person name="Shigenobu S."/>
        </authorList>
    </citation>
    <scope>NUCLEOTIDE SEQUENCE [LARGE SCALE GENOMIC DNA]</scope>
</reference>
<organism evidence="4 5">
    <name type="scientific">Plakobranchus ocellatus</name>
    <dbReference type="NCBI Taxonomy" id="259542"/>
    <lineage>
        <taxon>Eukaryota</taxon>
        <taxon>Metazoa</taxon>
        <taxon>Spiralia</taxon>
        <taxon>Lophotrochozoa</taxon>
        <taxon>Mollusca</taxon>
        <taxon>Gastropoda</taxon>
        <taxon>Heterobranchia</taxon>
        <taxon>Euthyneura</taxon>
        <taxon>Panpulmonata</taxon>
        <taxon>Sacoglossa</taxon>
        <taxon>Placobranchoidea</taxon>
        <taxon>Plakobranchidae</taxon>
        <taxon>Plakobranchus</taxon>
    </lineage>
</organism>
<dbReference type="InterPro" id="IPR017972">
    <property type="entry name" value="Cyt_P450_CS"/>
</dbReference>
<gene>
    <name evidence="4" type="ORF">PoB_007253000</name>
</gene>
<comment type="similarity">
    <text evidence="1 3">Belongs to the cytochrome P450 family.</text>
</comment>
<evidence type="ECO:0000256" key="2">
    <source>
        <dbReference type="PIRSR" id="PIRSR602401-1"/>
    </source>
</evidence>
<proteinExistence type="inferred from homology"/>
<dbReference type="InterPro" id="IPR036396">
    <property type="entry name" value="Cyt_P450_sf"/>
</dbReference>
<dbReference type="GO" id="GO:0005506">
    <property type="term" value="F:iron ion binding"/>
    <property type="evidence" value="ECO:0007669"/>
    <property type="project" value="InterPro"/>
</dbReference>
<evidence type="ECO:0000313" key="4">
    <source>
        <dbReference type="EMBL" id="GFO46025.1"/>
    </source>
</evidence>
<dbReference type="PRINTS" id="PR00385">
    <property type="entry name" value="P450"/>
</dbReference>
<dbReference type="InterPro" id="IPR001128">
    <property type="entry name" value="Cyt_P450"/>
</dbReference>
<feature type="binding site" description="axial binding residue" evidence="2">
    <location>
        <position position="419"/>
    </location>
    <ligand>
        <name>heme</name>
        <dbReference type="ChEBI" id="CHEBI:30413"/>
    </ligand>
    <ligandPart>
        <name>Fe</name>
        <dbReference type="ChEBI" id="CHEBI:18248"/>
    </ligandPart>
</feature>
<dbReference type="PANTHER" id="PTHR24291:SF201">
    <property type="entry name" value="CYTOCHROME P450, FAMILY 4, SUBFAMILY B, POLYPEPTIDE 7"/>
    <property type="match status" value="1"/>
</dbReference>
<dbReference type="CDD" id="cd20659">
    <property type="entry name" value="CYP4B_4F-like"/>
    <property type="match status" value="1"/>
</dbReference>
<protein>
    <submittedName>
        <fullName evidence="4">Cytochrome p450</fullName>
    </submittedName>
</protein>
<evidence type="ECO:0000256" key="3">
    <source>
        <dbReference type="RuleBase" id="RU000461"/>
    </source>
</evidence>
<sequence>MLWFFRSLPQDKNFSFLLGNLQNIPKDPESRIAYGRYKMDHVNSKFNIFWQGPIEPVVVAYHPDVVRTVLKSSAPKARGFGRIYELLLPWIGEGLITSNGSVWQRSRRLITPAFHFDMLKPYVQVYNKAADKLLRKMEPFADSGSEFDFYPLITLCTLEVILKCALSYDVDIQSKDKDPYAQSTRHLTEKFAKRARTIWYWPTFIFKRTADGRKFFECCDYAHSVAEEIIEKRRSQLEKDGKPQSAHLDFIDILLMARDEDGQAMTTTEIRNEVDTFMFAGHDTTASGTMWFLYCLAKHPEYQTKIQEEVDALLEGRDSDHIQWSDLSELNVLSLCLKETLRLYPPVPFIQRVLKEETVMEGHVIPPGTIVTIAIMHLHTNATVWEDQDDFRPERFSWEEAKGRDSFSYVPFSAGPRNCIGQHFATDEIKVLISRILRKYTVELVPGRPAPIRYAQGTLQSENGMWLQLKHRSSR</sequence>
<accession>A0AAV4DPY9</accession>
<evidence type="ECO:0000313" key="5">
    <source>
        <dbReference type="Proteomes" id="UP000735302"/>
    </source>
</evidence>
<keyword evidence="3" id="KW-0560">Oxidoreductase</keyword>
<keyword evidence="2 3" id="KW-0408">Iron</keyword>
<dbReference type="AlphaFoldDB" id="A0AAV4DPY9"/>
<dbReference type="Gene3D" id="1.10.630.10">
    <property type="entry name" value="Cytochrome P450"/>
    <property type="match status" value="1"/>
</dbReference>